<dbReference type="AlphaFoldDB" id="A0A0K0DKA2"/>
<accession>A0A0K0DKA2</accession>
<evidence type="ECO:0000313" key="3">
    <source>
        <dbReference type="WBParaSite" id="ACAC_0001192201-mRNA-1"/>
    </source>
</evidence>
<feature type="transmembrane region" description="Helical" evidence="1">
    <location>
        <begin position="20"/>
        <end position="45"/>
    </location>
</feature>
<sequence length="97" mass="11140">MADSLCETTSEDRLVVERYFLLGVFGSGLAVFGLFANGLLTVLFLTRANYSCYLFVRRDYLRPNFENLQFGLQLAIKHCIGLNPNQKFACYLRKFAR</sequence>
<dbReference type="WBParaSite" id="ACAC_0001192201-mRNA-1">
    <property type="protein sequence ID" value="ACAC_0001192201-mRNA-1"/>
    <property type="gene ID" value="ACAC_0001192201"/>
</dbReference>
<evidence type="ECO:0000313" key="2">
    <source>
        <dbReference type="Proteomes" id="UP000035642"/>
    </source>
</evidence>
<keyword evidence="1" id="KW-0472">Membrane</keyword>
<keyword evidence="1" id="KW-1133">Transmembrane helix</keyword>
<reference evidence="3" key="2">
    <citation type="submission" date="2017-02" db="UniProtKB">
        <authorList>
            <consortium name="WormBaseParasite"/>
        </authorList>
    </citation>
    <scope>IDENTIFICATION</scope>
</reference>
<protein>
    <submittedName>
        <fullName evidence="3">Uncharacterized protein</fullName>
    </submittedName>
</protein>
<keyword evidence="2" id="KW-1185">Reference proteome</keyword>
<evidence type="ECO:0000256" key="1">
    <source>
        <dbReference type="SAM" id="Phobius"/>
    </source>
</evidence>
<proteinExistence type="predicted"/>
<keyword evidence="1" id="KW-0812">Transmembrane</keyword>
<organism evidence="2 3">
    <name type="scientific">Angiostrongylus cantonensis</name>
    <name type="common">Rat lungworm</name>
    <dbReference type="NCBI Taxonomy" id="6313"/>
    <lineage>
        <taxon>Eukaryota</taxon>
        <taxon>Metazoa</taxon>
        <taxon>Ecdysozoa</taxon>
        <taxon>Nematoda</taxon>
        <taxon>Chromadorea</taxon>
        <taxon>Rhabditida</taxon>
        <taxon>Rhabditina</taxon>
        <taxon>Rhabditomorpha</taxon>
        <taxon>Strongyloidea</taxon>
        <taxon>Metastrongylidae</taxon>
        <taxon>Angiostrongylus</taxon>
    </lineage>
</organism>
<reference evidence="2" key="1">
    <citation type="submission" date="2012-09" db="EMBL/GenBank/DDBJ databases">
        <authorList>
            <person name="Martin A.A."/>
        </authorList>
    </citation>
    <scope>NUCLEOTIDE SEQUENCE</scope>
</reference>
<dbReference type="Proteomes" id="UP000035642">
    <property type="component" value="Unassembled WGS sequence"/>
</dbReference>
<name>A0A0K0DKA2_ANGCA</name>